<protein>
    <submittedName>
        <fullName evidence="5">FecR protein</fullName>
    </submittedName>
</protein>
<keyword evidence="3" id="KW-0472">Membrane</keyword>
<dbReference type="EMBL" id="SJPO01000017">
    <property type="protein sequence ID" value="TWT66244.1"/>
    <property type="molecule type" value="Genomic_DNA"/>
</dbReference>
<dbReference type="GO" id="GO:0016989">
    <property type="term" value="F:sigma factor antagonist activity"/>
    <property type="evidence" value="ECO:0007669"/>
    <property type="project" value="TreeGrafter"/>
</dbReference>
<dbReference type="Gene3D" id="2.60.120.200">
    <property type="match status" value="1"/>
</dbReference>
<keyword evidence="2" id="KW-1015">Disulfide bond</keyword>
<dbReference type="InterPro" id="IPR013320">
    <property type="entry name" value="ConA-like_dom_sf"/>
</dbReference>
<dbReference type="AlphaFoldDB" id="A0A5C5XTN8"/>
<dbReference type="PANTHER" id="PTHR30273:SF2">
    <property type="entry name" value="PROTEIN FECR"/>
    <property type="match status" value="1"/>
</dbReference>
<dbReference type="Gene3D" id="2.60.120.1440">
    <property type="match status" value="1"/>
</dbReference>
<dbReference type="RefSeq" id="WP_146591651.1">
    <property type="nucleotide sequence ID" value="NZ_SJPO01000017.1"/>
</dbReference>
<sequence>MSTVKRDDDPERQLDLLLAEMVDGQPDPDRHQKIAALVADDKYLRQRYVDFCQFQAILLAEHGVLHASIDDRRVELSNSQDRAAPSAGLRFPTMVTLAALALAVCVLVTVAPFTLPDPGEEPIDPSRGSEVARVHRSIDAQFVFGLDASGKVAAGDRLREGPYDLVAGILELQYDSGASLVVQAPALFDLVDASTLRLHGGKVAAHIPEEAIGFVVETSGGRVVDLGTDFAVESRAGDDTEIHVFNGEVRVEPRGLVGLEPNVAMLTLYGGGATRIDDASGTPAGIDLDSNKFLRPNSFATDQYPAAVMGYAPVLYYRMEPGEDPRRLVDSSASGIDAEIASSSVGPGLWAPGRVGIGIDMSRSDLDSYIAAQYPRSTTGKLTAMAWVRARSRPYWGSIAKNWGSQIRGQLHFGLCGFTGELAAHITDAAGEEIEVVDRVPLPLNQWHHVAFVADGQVLRLYRNGEEVASTPCEGLGSSPSLNKLAIGDKLVDGEEYAETYGKWDGVLDELAVFHRALSEVDIRQLYLLGSNE</sequence>
<dbReference type="InterPro" id="IPR012373">
    <property type="entry name" value="Ferrdict_sens_TM"/>
</dbReference>
<name>A0A5C5XTN8_9BACT</name>
<gene>
    <name evidence="5" type="ORF">Pla123a_47680</name>
</gene>
<evidence type="ECO:0000313" key="5">
    <source>
        <dbReference type="EMBL" id="TWT66244.1"/>
    </source>
</evidence>
<evidence type="ECO:0000256" key="3">
    <source>
        <dbReference type="SAM" id="Phobius"/>
    </source>
</evidence>
<feature type="transmembrane region" description="Helical" evidence="3">
    <location>
        <begin position="95"/>
        <end position="115"/>
    </location>
</feature>
<comment type="caution">
    <text evidence="5">The sequence shown here is derived from an EMBL/GenBank/DDBJ whole genome shotgun (WGS) entry which is preliminary data.</text>
</comment>
<keyword evidence="3" id="KW-0812">Transmembrane</keyword>
<dbReference type="PANTHER" id="PTHR30273">
    <property type="entry name" value="PERIPLASMIC SIGNAL SENSOR AND SIGMA FACTOR ACTIVATOR FECR-RELATED"/>
    <property type="match status" value="1"/>
</dbReference>
<feature type="domain" description="LamG-like jellyroll fold" evidence="4">
    <location>
        <begin position="380"/>
        <end position="521"/>
    </location>
</feature>
<evidence type="ECO:0000256" key="2">
    <source>
        <dbReference type="ARBA" id="ARBA00023157"/>
    </source>
</evidence>
<evidence type="ECO:0000313" key="6">
    <source>
        <dbReference type="Proteomes" id="UP000318478"/>
    </source>
</evidence>
<evidence type="ECO:0000259" key="4">
    <source>
        <dbReference type="SMART" id="SM00560"/>
    </source>
</evidence>
<reference evidence="5 6" key="1">
    <citation type="submission" date="2019-02" db="EMBL/GenBank/DDBJ databases">
        <title>Deep-cultivation of Planctomycetes and their phenomic and genomic characterization uncovers novel biology.</title>
        <authorList>
            <person name="Wiegand S."/>
            <person name="Jogler M."/>
            <person name="Boedeker C."/>
            <person name="Pinto D."/>
            <person name="Vollmers J."/>
            <person name="Rivas-Marin E."/>
            <person name="Kohn T."/>
            <person name="Peeters S.H."/>
            <person name="Heuer A."/>
            <person name="Rast P."/>
            <person name="Oberbeckmann S."/>
            <person name="Bunk B."/>
            <person name="Jeske O."/>
            <person name="Meyerdierks A."/>
            <person name="Storesund J.E."/>
            <person name="Kallscheuer N."/>
            <person name="Luecker S."/>
            <person name="Lage O.M."/>
            <person name="Pohl T."/>
            <person name="Merkel B.J."/>
            <person name="Hornburger P."/>
            <person name="Mueller R.-W."/>
            <person name="Bruemmer F."/>
            <person name="Labrenz M."/>
            <person name="Spormann A.M."/>
            <person name="Op Den Camp H."/>
            <person name="Overmann J."/>
            <person name="Amann R."/>
            <person name="Jetten M.S.M."/>
            <person name="Mascher T."/>
            <person name="Medema M.H."/>
            <person name="Devos D.P."/>
            <person name="Kaster A.-K."/>
            <person name="Ovreas L."/>
            <person name="Rohde M."/>
            <person name="Galperin M.Y."/>
            <person name="Jogler C."/>
        </authorList>
    </citation>
    <scope>NUCLEOTIDE SEQUENCE [LARGE SCALE GENOMIC DNA]</scope>
    <source>
        <strain evidence="5 6">Pla123a</strain>
    </source>
</reference>
<dbReference type="Proteomes" id="UP000318478">
    <property type="component" value="Unassembled WGS sequence"/>
</dbReference>
<dbReference type="OrthoDB" id="258532at2"/>
<dbReference type="SUPFAM" id="SSF49899">
    <property type="entry name" value="Concanavalin A-like lectins/glucanases"/>
    <property type="match status" value="1"/>
</dbReference>
<proteinExistence type="predicted"/>
<dbReference type="SMART" id="SM00560">
    <property type="entry name" value="LamGL"/>
    <property type="match status" value="1"/>
</dbReference>
<organism evidence="5 6">
    <name type="scientific">Posidoniimonas polymericola</name>
    <dbReference type="NCBI Taxonomy" id="2528002"/>
    <lineage>
        <taxon>Bacteria</taxon>
        <taxon>Pseudomonadati</taxon>
        <taxon>Planctomycetota</taxon>
        <taxon>Planctomycetia</taxon>
        <taxon>Pirellulales</taxon>
        <taxon>Lacipirellulaceae</taxon>
        <taxon>Posidoniimonas</taxon>
    </lineage>
</organism>
<evidence type="ECO:0000256" key="1">
    <source>
        <dbReference type="ARBA" id="ARBA00022729"/>
    </source>
</evidence>
<accession>A0A5C5XTN8</accession>
<keyword evidence="6" id="KW-1185">Reference proteome</keyword>
<dbReference type="InterPro" id="IPR006558">
    <property type="entry name" value="LamG-like"/>
</dbReference>
<keyword evidence="1" id="KW-0732">Signal</keyword>
<dbReference type="Pfam" id="PF13385">
    <property type="entry name" value="Laminin_G_3"/>
    <property type="match status" value="1"/>
</dbReference>
<keyword evidence="3" id="KW-1133">Transmembrane helix</keyword>